<dbReference type="Proteomes" id="UP000463946">
    <property type="component" value="Segment"/>
</dbReference>
<evidence type="ECO:0000313" key="3">
    <source>
        <dbReference type="Proteomes" id="UP000463946"/>
    </source>
</evidence>
<dbReference type="KEGG" id="vg:60320897"/>
<dbReference type="Pfam" id="PF21722">
    <property type="entry name" value="Gly_rich_2"/>
    <property type="match status" value="1"/>
</dbReference>
<evidence type="ECO:0000313" key="2">
    <source>
        <dbReference type="EMBL" id="QHB37335.1"/>
    </source>
</evidence>
<proteinExistence type="predicted"/>
<dbReference type="EMBL" id="MN813686">
    <property type="protein sequence ID" value="QHB37335.1"/>
    <property type="molecule type" value="Genomic_DNA"/>
</dbReference>
<organism evidence="2 3">
    <name type="scientific">Mycobacterium phage BirdsNest</name>
    <dbReference type="NCBI Taxonomy" id="2686231"/>
    <lineage>
        <taxon>Viruses</taxon>
        <taxon>Duplodnaviria</taxon>
        <taxon>Heunggongvirae</taxon>
        <taxon>Uroviricota</taxon>
        <taxon>Caudoviricetes</taxon>
        <taxon>Bclasvirinae</taxon>
        <taxon>Birdsnestvirus</taxon>
        <taxon>Birdsnestvirus birdsnest</taxon>
    </lineage>
</organism>
<sequence length="826" mass="84762">MTIALPGRAPANDQELIRSFHDRIRALEHARTLRVGPWVLATDALTGNLVASRPGQTVLIDGEGATEVEPQSINLSKLSNYVTTSQLDDALAGIGGGGLPDLGEIAESLWSSLYEQLTGLLNPTNALAALANFFKLELGAPITSDRLPLIPLSHIRNVNPNLLVDGSFDDERTLLGFPDWDYDEADGKSRPGCAYTIADGSTHVLRSNVIEVGTDDKIDFEVWTKWIDLTMSGSLPIKLSVASYQKAAVPGGQPTLIGGGPVVLAQGGATGSSAGWVKLSATNWAPPAGADFILLELTVAATATSGAVKFDDGIVRKTGSLPQGYVDGLVSALAQINARIQEILNKAWDAVFGDDEGIIDRTADELALALKNIPGANVVGVGAATMVDTITDILDNVWRGFTRQGGSGKSIADVANAATNAADTADTGLEVGEWNNAVIGIRDNTPLGMGTDPTAVSMFDRPQASPSTGDLPFISVTSAAVPLAFWVSPNDAKRGSIQWVGRGLTNVTALYLDFYAVNKETQTVTLLHSSPDQVPKLTANWQNLRYDMATPLRVDTAHGDLLAVGFRVTGTGSHQVAARLDNATWPADAAAIPRRPSAQRVGVGNTTLGALTWSGDTPWIALGIVEGDVAPPYFAPRTQQIGAAGAWAYEIPTWANFVDVIKLGDGGGGAGGNGGVGIAGEGGDAGQWHAETLQRGVHFPSAGATLTGLIGAGGNAGARESNGGNGSGTTRAAIAGGAAATLAAGGGGGTGEGTDGDYIYGDSPGNFVYRGVTYFGGSRAVGGNGNGAAGQPPGGGGGGGQGGFYTVAWPGGKGGRGDVWIVARQS</sequence>
<dbReference type="InterPro" id="IPR049304">
    <property type="entry name" value="Gly_rich_dom"/>
</dbReference>
<gene>
    <name evidence="2" type="primary">33</name>
    <name evidence="2" type="ORF">PBI_BIRDSNEST_33</name>
</gene>
<feature type="domain" description="Glycine-rich" evidence="1">
    <location>
        <begin position="644"/>
        <end position="823"/>
    </location>
</feature>
<name>A0A6B9LF42_9CAUD</name>
<dbReference type="RefSeq" id="YP_009949492.1">
    <property type="nucleotide sequence ID" value="NC_051581.1"/>
</dbReference>
<dbReference type="GeneID" id="60320897"/>
<keyword evidence="3" id="KW-1185">Reference proteome</keyword>
<protein>
    <submittedName>
        <fullName evidence="2">Minor tail protein</fullName>
    </submittedName>
</protein>
<evidence type="ECO:0000259" key="1">
    <source>
        <dbReference type="Pfam" id="PF21722"/>
    </source>
</evidence>
<reference evidence="2 3" key="1">
    <citation type="submission" date="2019-12" db="EMBL/GenBank/DDBJ databases">
        <authorList>
            <person name="Lauer M.J."/>
            <person name="Curtus N.L."/>
            <person name="Garlena R.A."/>
            <person name="Russell D.A."/>
            <person name="Pope W.H."/>
            <person name="Jacobs-Sera D."/>
            <person name="Hatfull G.F."/>
        </authorList>
    </citation>
    <scope>NUCLEOTIDE SEQUENCE [LARGE SCALE GENOMIC DNA]</scope>
</reference>
<accession>A0A6B9LF42</accession>